<dbReference type="AlphaFoldDB" id="A0A2T1A5P1"/>
<gene>
    <name evidence="2" type="ORF">CLV47_10130</name>
</gene>
<reference evidence="2 3" key="1">
    <citation type="submission" date="2018-03" db="EMBL/GenBank/DDBJ databases">
        <title>Genomic Encyclopedia of Archaeal and Bacterial Type Strains, Phase II (KMG-II): from individual species to whole genera.</title>
        <authorList>
            <person name="Goeker M."/>
        </authorList>
    </citation>
    <scope>NUCLEOTIDE SEQUENCE [LARGE SCALE GENOMIC DNA]</scope>
    <source>
        <strain evidence="2 3">DSM 100065</strain>
    </source>
</reference>
<proteinExistence type="predicted"/>
<name>A0A2T1A5P1_9ACTN</name>
<feature type="region of interest" description="Disordered" evidence="1">
    <location>
        <begin position="1"/>
        <end position="33"/>
    </location>
</feature>
<accession>A0A2T1A5P1</accession>
<organism evidence="2 3">
    <name type="scientific">Antricoccus suffuscus</name>
    <dbReference type="NCBI Taxonomy" id="1629062"/>
    <lineage>
        <taxon>Bacteria</taxon>
        <taxon>Bacillati</taxon>
        <taxon>Actinomycetota</taxon>
        <taxon>Actinomycetes</taxon>
        <taxon>Geodermatophilales</taxon>
        <taxon>Antricoccaceae</taxon>
        <taxon>Antricoccus</taxon>
    </lineage>
</organism>
<keyword evidence="3" id="KW-1185">Reference proteome</keyword>
<comment type="caution">
    <text evidence="2">The sequence shown here is derived from an EMBL/GenBank/DDBJ whole genome shotgun (WGS) entry which is preliminary data.</text>
</comment>
<dbReference type="EMBL" id="PVUE01000001">
    <property type="protein sequence ID" value="PRZ43906.1"/>
    <property type="molecule type" value="Genomic_DNA"/>
</dbReference>
<evidence type="ECO:0000313" key="3">
    <source>
        <dbReference type="Proteomes" id="UP000237752"/>
    </source>
</evidence>
<protein>
    <submittedName>
        <fullName evidence="2">Uncharacterized protein</fullName>
    </submittedName>
</protein>
<dbReference type="Proteomes" id="UP000237752">
    <property type="component" value="Unassembled WGS sequence"/>
</dbReference>
<sequence length="33" mass="3518">MADPIAAGDEIARPDRLEPGSPIDDIDAPRLTE</sequence>
<evidence type="ECO:0000256" key="1">
    <source>
        <dbReference type="SAM" id="MobiDB-lite"/>
    </source>
</evidence>
<evidence type="ECO:0000313" key="2">
    <source>
        <dbReference type="EMBL" id="PRZ43906.1"/>
    </source>
</evidence>